<evidence type="ECO:0000313" key="4">
    <source>
        <dbReference type="Proteomes" id="UP000030765"/>
    </source>
</evidence>
<reference evidence="3" key="2">
    <citation type="submission" date="2020-05" db="UniProtKB">
        <authorList>
            <consortium name="EnsemblMetazoa"/>
        </authorList>
    </citation>
    <scope>IDENTIFICATION</scope>
</reference>
<name>A0A084VBE5_ANOSI</name>
<sequence length="267" mass="29247">MRAMVAPWTRAFPALSEPDGGQTKLRRRGLSSEVERFSAAPTTQQAKPTGSFEAVAARPRDYAREVVTGSSLSSPKLVASQNARPLRFWLHLMGIAPSVTVDQVIASVQRRLGTDDVIAFSLLAKDVNPATRNALSFKVRIPMSCSEKALSAETWPTGIRVREFVILPRHENRNRQPSPSQLDLPLSPLSSAGRQDTEFHQHTAPQNVNKTLIHSGTPTTSTPGTTSFTASEHTTLPAVDPPRKRKRGPAPDISPNQPKLDSFFRTQ</sequence>
<dbReference type="OrthoDB" id="7763049at2759"/>
<reference evidence="2 4" key="1">
    <citation type="journal article" date="2014" name="BMC Genomics">
        <title>Genome sequence of Anopheles sinensis provides insight into genetics basis of mosquito competence for malaria parasites.</title>
        <authorList>
            <person name="Zhou D."/>
            <person name="Zhang D."/>
            <person name="Ding G."/>
            <person name="Shi L."/>
            <person name="Hou Q."/>
            <person name="Ye Y."/>
            <person name="Xu Y."/>
            <person name="Zhou H."/>
            <person name="Xiong C."/>
            <person name="Li S."/>
            <person name="Yu J."/>
            <person name="Hong S."/>
            <person name="Yu X."/>
            <person name="Zou P."/>
            <person name="Chen C."/>
            <person name="Chang X."/>
            <person name="Wang W."/>
            <person name="Lv Y."/>
            <person name="Sun Y."/>
            <person name="Ma L."/>
            <person name="Shen B."/>
            <person name="Zhu C."/>
        </authorList>
    </citation>
    <scope>NUCLEOTIDE SEQUENCE [LARGE SCALE GENOMIC DNA]</scope>
</reference>
<dbReference type="EnsemblMetazoa" id="ASIC001515-RA">
    <property type="protein sequence ID" value="ASIC001515-PA"/>
    <property type="gene ID" value="ASIC001515"/>
</dbReference>
<feature type="compositionally biased region" description="Polar residues" evidence="1">
    <location>
        <begin position="254"/>
        <end position="267"/>
    </location>
</feature>
<evidence type="ECO:0000313" key="2">
    <source>
        <dbReference type="EMBL" id="KFB35289.1"/>
    </source>
</evidence>
<dbReference type="EMBL" id="KE524368">
    <property type="protein sequence ID" value="KFB35289.1"/>
    <property type="molecule type" value="Genomic_DNA"/>
</dbReference>
<feature type="compositionally biased region" description="Polar residues" evidence="1">
    <location>
        <begin position="203"/>
        <end position="214"/>
    </location>
</feature>
<feature type="compositionally biased region" description="Low complexity" evidence="1">
    <location>
        <begin position="176"/>
        <end position="191"/>
    </location>
</feature>
<feature type="region of interest" description="Disordered" evidence="1">
    <location>
        <begin position="170"/>
        <end position="267"/>
    </location>
</feature>
<proteinExistence type="predicted"/>
<keyword evidence="4" id="KW-1185">Reference proteome</keyword>
<dbReference type="VEuPathDB" id="VectorBase:ASIC001515"/>
<protein>
    <submittedName>
        <fullName evidence="2">AGAP006157-PA-like protein</fullName>
    </submittedName>
</protein>
<evidence type="ECO:0000313" key="3">
    <source>
        <dbReference type="EnsemblMetazoa" id="ASIC001515-PA"/>
    </source>
</evidence>
<evidence type="ECO:0000256" key="1">
    <source>
        <dbReference type="SAM" id="MobiDB-lite"/>
    </source>
</evidence>
<dbReference type="VEuPathDB" id="VectorBase:ASIS004967"/>
<accession>A0A084VBE5</accession>
<dbReference type="AlphaFoldDB" id="A0A084VBE5"/>
<dbReference type="EMBL" id="ATLV01006577">
    <property type="status" value="NOT_ANNOTATED_CDS"/>
    <property type="molecule type" value="Genomic_DNA"/>
</dbReference>
<dbReference type="STRING" id="74873.A0A084VBE5"/>
<dbReference type="OMA" id="AFLPNTW"/>
<gene>
    <name evidence="2" type="ORF">ZHAS_00001515</name>
</gene>
<feature type="compositionally biased region" description="Low complexity" evidence="1">
    <location>
        <begin position="215"/>
        <end position="227"/>
    </location>
</feature>
<dbReference type="Proteomes" id="UP000030765">
    <property type="component" value="Unassembled WGS sequence"/>
</dbReference>
<organism evidence="2">
    <name type="scientific">Anopheles sinensis</name>
    <name type="common">Mosquito</name>
    <dbReference type="NCBI Taxonomy" id="74873"/>
    <lineage>
        <taxon>Eukaryota</taxon>
        <taxon>Metazoa</taxon>
        <taxon>Ecdysozoa</taxon>
        <taxon>Arthropoda</taxon>
        <taxon>Hexapoda</taxon>
        <taxon>Insecta</taxon>
        <taxon>Pterygota</taxon>
        <taxon>Neoptera</taxon>
        <taxon>Endopterygota</taxon>
        <taxon>Diptera</taxon>
        <taxon>Nematocera</taxon>
        <taxon>Culicoidea</taxon>
        <taxon>Culicidae</taxon>
        <taxon>Anophelinae</taxon>
        <taxon>Anopheles</taxon>
    </lineage>
</organism>